<gene>
    <name evidence="5" type="ORF">pdam_00009722</name>
</gene>
<feature type="domain" description="Lipoxygenase" evidence="4">
    <location>
        <begin position="1"/>
        <end position="82"/>
    </location>
</feature>
<sequence>MEAFAVAVWRQLPSIHPVFQLLFPHLRSVMAINKLIKDSALAENEPVKQLLKKSYQTFKMSMLSPPKALKERGLDDPDKLPKFYYRRRFIGDITHSLLTGDEEDAAMSRFQTVLQEISDSIKARNESLELPYTFLLPERIPDSIGV</sequence>
<dbReference type="InterPro" id="IPR036226">
    <property type="entry name" value="LipOase_C_sf"/>
</dbReference>
<dbReference type="GO" id="GO:0016702">
    <property type="term" value="F:oxidoreductase activity, acting on single donors with incorporation of molecular oxygen, incorporation of two atoms of oxygen"/>
    <property type="evidence" value="ECO:0007669"/>
    <property type="project" value="InterPro"/>
</dbReference>
<evidence type="ECO:0000256" key="3">
    <source>
        <dbReference type="ARBA" id="ARBA00023002"/>
    </source>
</evidence>
<protein>
    <recommendedName>
        <fullName evidence="4">Lipoxygenase domain-containing protein</fullName>
    </recommendedName>
</protein>
<proteinExistence type="predicted"/>
<dbReference type="InterPro" id="IPR020834">
    <property type="entry name" value="LipOase_CS"/>
</dbReference>
<dbReference type="InterPro" id="IPR013819">
    <property type="entry name" value="LipOase_C"/>
</dbReference>
<dbReference type="PANTHER" id="PTHR11771">
    <property type="entry name" value="LIPOXYGENASE"/>
    <property type="match status" value="1"/>
</dbReference>
<dbReference type="SUPFAM" id="SSF48484">
    <property type="entry name" value="Lipoxigenase"/>
    <property type="match status" value="1"/>
</dbReference>
<evidence type="ECO:0000256" key="2">
    <source>
        <dbReference type="ARBA" id="ARBA00022964"/>
    </source>
</evidence>
<dbReference type="InterPro" id="IPR000907">
    <property type="entry name" value="LipOase"/>
</dbReference>
<dbReference type="GO" id="GO:0034440">
    <property type="term" value="P:lipid oxidation"/>
    <property type="evidence" value="ECO:0007669"/>
    <property type="project" value="InterPro"/>
</dbReference>
<organism evidence="5 6">
    <name type="scientific">Pocillopora damicornis</name>
    <name type="common">Cauliflower coral</name>
    <name type="synonym">Millepora damicornis</name>
    <dbReference type="NCBI Taxonomy" id="46731"/>
    <lineage>
        <taxon>Eukaryota</taxon>
        <taxon>Metazoa</taxon>
        <taxon>Cnidaria</taxon>
        <taxon>Anthozoa</taxon>
        <taxon>Hexacorallia</taxon>
        <taxon>Scleractinia</taxon>
        <taxon>Astrocoeniina</taxon>
        <taxon>Pocilloporidae</taxon>
        <taxon>Pocillopora</taxon>
    </lineage>
</organism>
<accession>A0A3M6TP90</accession>
<evidence type="ECO:0000313" key="5">
    <source>
        <dbReference type="EMBL" id="RMX43190.1"/>
    </source>
</evidence>
<dbReference type="EMBL" id="RCHS01003241">
    <property type="protein sequence ID" value="RMX43190.1"/>
    <property type="molecule type" value="Genomic_DNA"/>
</dbReference>
<keyword evidence="2" id="KW-0223">Dioxygenase</keyword>
<reference evidence="5 6" key="1">
    <citation type="journal article" date="2018" name="Sci. Rep.">
        <title>Comparative analysis of the Pocillopora damicornis genome highlights role of immune system in coral evolution.</title>
        <authorList>
            <person name="Cunning R."/>
            <person name="Bay R.A."/>
            <person name="Gillette P."/>
            <person name="Baker A.C."/>
            <person name="Traylor-Knowles N."/>
        </authorList>
    </citation>
    <scope>NUCLEOTIDE SEQUENCE [LARGE SCALE GENOMIC DNA]</scope>
    <source>
        <strain evidence="5">RSMAS</strain>
        <tissue evidence="5">Whole animal</tissue>
    </source>
</reference>
<evidence type="ECO:0000259" key="4">
    <source>
        <dbReference type="PROSITE" id="PS51393"/>
    </source>
</evidence>
<dbReference type="Gene3D" id="1.20.245.10">
    <property type="entry name" value="Lipoxygenase-1, Domain 5"/>
    <property type="match status" value="2"/>
</dbReference>
<dbReference type="AlphaFoldDB" id="A0A3M6TP90"/>
<dbReference type="PROSITE" id="PS51393">
    <property type="entry name" value="LIPOXYGENASE_3"/>
    <property type="match status" value="2"/>
</dbReference>
<dbReference type="GO" id="GO:0046872">
    <property type="term" value="F:metal ion binding"/>
    <property type="evidence" value="ECO:0007669"/>
    <property type="project" value="UniProtKB-KW"/>
</dbReference>
<dbReference type="OrthoDB" id="407298at2759"/>
<comment type="caution">
    <text evidence="5">The sequence shown here is derived from an EMBL/GenBank/DDBJ whole genome shotgun (WGS) entry which is preliminary data.</text>
</comment>
<keyword evidence="6" id="KW-1185">Reference proteome</keyword>
<evidence type="ECO:0000313" key="6">
    <source>
        <dbReference type="Proteomes" id="UP000275408"/>
    </source>
</evidence>
<dbReference type="Pfam" id="PF00305">
    <property type="entry name" value="Lipoxygenase"/>
    <property type="match status" value="1"/>
</dbReference>
<dbReference type="PROSITE" id="PS00081">
    <property type="entry name" value="LIPOXYGENASE_2"/>
    <property type="match status" value="1"/>
</dbReference>
<evidence type="ECO:0000256" key="1">
    <source>
        <dbReference type="ARBA" id="ARBA00022723"/>
    </source>
</evidence>
<name>A0A3M6TP90_POCDA</name>
<dbReference type="Proteomes" id="UP000275408">
    <property type="component" value="Unassembled WGS sequence"/>
</dbReference>
<feature type="domain" description="Lipoxygenase" evidence="4">
    <location>
        <begin position="99"/>
        <end position="146"/>
    </location>
</feature>
<keyword evidence="3" id="KW-0560">Oxidoreductase</keyword>
<keyword evidence="1" id="KW-0479">Metal-binding</keyword>